<dbReference type="AlphaFoldDB" id="A0A6A5WNL6"/>
<evidence type="ECO:0000313" key="1">
    <source>
        <dbReference type="EMBL" id="KAF2003530.1"/>
    </source>
</evidence>
<reference evidence="1" key="1">
    <citation type="journal article" date="2020" name="Stud. Mycol.">
        <title>101 Dothideomycetes genomes: a test case for predicting lifestyles and emergence of pathogens.</title>
        <authorList>
            <person name="Haridas S."/>
            <person name="Albert R."/>
            <person name="Binder M."/>
            <person name="Bloem J."/>
            <person name="Labutti K."/>
            <person name="Salamov A."/>
            <person name="Andreopoulos B."/>
            <person name="Baker S."/>
            <person name="Barry K."/>
            <person name="Bills G."/>
            <person name="Bluhm B."/>
            <person name="Cannon C."/>
            <person name="Castanera R."/>
            <person name="Culley D."/>
            <person name="Daum C."/>
            <person name="Ezra D."/>
            <person name="Gonzalez J."/>
            <person name="Henrissat B."/>
            <person name="Kuo A."/>
            <person name="Liang C."/>
            <person name="Lipzen A."/>
            <person name="Lutzoni F."/>
            <person name="Magnuson J."/>
            <person name="Mondo S."/>
            <person name="Nolan M."/>
            <person name="Ohm R."/>
            <person name="Pangilinan J."/>
            <person name="Park H.-J."/>
            <person name="Ramirez L."/>
            <person name="Alfaro M."/>
            <person name="Sun H."/>
            <person name="Tritt A."/>
            <person name="Yoshinaga Y."/>
            <person name="Zwiers L.-H."/>
            <person name="Turgeon B."/>
            <person name="Goodwin S."/>
            <person name="Spatafora J."/>
            <person name="Crous P."/>
            <person name="Grigoriev I."/>
        </authorList>
    </citation>
    <scope>NUCLEOTIDE SEQUENCE</scope>
    <source>
        <strain evidence="1">CBS 123094</strain>
    </source>
</reference>
<name>A0A6A5WNL6_9PLEO</name>
<protein>
    <submittedName>
        <fullName evidence="1">Uncharacterized protein</fullName>
    </submittedName>
</protein>
<accession>A0A6A5WNL6</accession>
<dbReference type="EMBL" id="ML977572">
    <property type="protein sequence ID" value="KAF2003530.1"/>
    <property type="molecule type" value="Genomic_DNA"/>
</dbReference>
<sequence>MVDSRRHTDTGSGVIATQAPAVSSCLSSRLVAQSLCLERCSCAGFVDVCVAFYTLRCEATRAVSFVVDLLNGGEELGGEVRFGLSMPKSLRPHYVLTIVGSRSVRGLDLGRLAFKTRSRSRPLRISWQLDALKLVRGFVAGF</sequence>
<dbReference type="PROSITE" id="PS51257">
    <property type="entry name" value="PROKAR_LIPOPROTEIN"/>
    <property type="match status" value="1"/>
</dbReference>
<dbReference type="Proteomes" id="UP000799779">
    <property type="component" value="Unassembled WGS sequence"/>
</dbReference>
<proteinExistence type="predicted"/>
<keyword evidence="2" id="KW-1185">Reference proteome</keyword>
<organism evidence="1 2">
    <name type="scientific">Amniculicola lignicola CBS 123094</name>
    <dbReference type="NCBI Taxonomy" id="1392246"/>
    <lineage>
        <taxon>Eukaryota</taxon>
        <taxon>Fungi</taxon>
        <taxon>Dikarya</taxon>
        <taxon>Ascomycota</taxon>
        <taxon>Pezizomycotina</taxon>
        <taxon>Dothideomycetes</taxon>
        <taxon>Pleosporomycetidae</taxon>
        <taxon>Pleosporales</taxon>
        <taxon>Amniculicolaceae</taxon>
        <taxon>Amniculicola</taxon>
    </lineage>
</organism>
<gene>
    <name evidence="1" type="ORF">P154DRAFT_520114</name>
</gene>
<evidence type="ECO:0000313" key="2">
    <source>
        <dbReference type="Proteomes" id="UP000799779"/>
    </source>
</evidence>